<dbReference type="InterPro" id="IPR032675">
    <property type="entry name" value="LRR_dom_sf"/>
</dbReference>
<proteinExistence type="predicted"/>
<dbReference type="Pfam" id="PF12799">
    <property type="entry name" value="LRR_4"/>
    <property type="match status" value="2"/>
</dbReference>
<name>A0A6G1GQR4_9PEZI</name>
<organism evidence="4 5">
    <name type="scientific">Aulographum hederae CBS 113979</name>
    <dbReference type="NCBI Taxonomy" id="1176131"/>
    <lineage>
        <taxon>Eukaryota</taxon>
        <taxon>Fungi</taxon>
        <taxon>Dikarya</taxon>
        <taxon>Ascomycota</taxon>
        <taxon>Pezizomycotina</taxon>
        <taxon>Dothideomycetes</taxon>
        <taxon>Pleosporomycetidae</taxon>
        <taxon>Aulographales</taxon>
        <taxon>Aulographaceae</taxon>
    </lineage>
</organism>
<dbReference type="InterPro" id="IPR001611">
    <property type="entry name" value="Leu-rich_rpt"/>
</dbReference>
<evidence type="ECO:0000313" key="4">
    <source>
        <dbReference type="EMBL" id="KAF1983107.1"/>
    </source>
</evidence>
<protein>
    <submittedName>
        <fullName evidence="4">L domain-like protein</fullName>
    </submittedName>
</protein>
<dbReference type="Gene3D" id="3.80.10.10">
    <property type="entry name" value="Ribonuclease Inhibitor"/>
    <property type="match status" value="2"/>
</dbReference>
<feature type="region of interest" description="Disordered" evidence="3">
    <location>
        <begin position="1"/>
        <end position="54"/>
    </location>
</feature>
<dbReference type="SMART" id="SM00369">
    <property type="entry name" value="LRR_TYP"/>
    <property type="match status" value="4"/>
</dbReference>
<evidence type="ECO:0000256" key="3">
    <source>
        <dbReference type="SAM" id="MobiDB-lite"/>
    </source>
</evidence>
<dbReference type="PRINTS" id="PR00019">
    <property type="entry name" value="LEURICHRPT"/>
</dbReference>
<keyword evidence="1" id="KW-0433">Leucine-rich repeat</keyword>
<dbReference type="InterPro" id="IPR025875">
    <property type="entry name" value="Leu-rich_rpt_4"/>
</dbReference>
<dbReference type="OrthoDB" id="266138at2759"/>
<dbReference type="PROSITE" id="PS51450">
    <property type="entry name" value="LRR"/>
    <property type="match status" value="8"/>
</dbReference>
<evidence type="ECO:0000256" key="1">
    <source>
        <dbReference type="ARBA" id="ARBA00022614"/>
    </source>
</evidence>
<reference evidence="4" key="1">
    <citation type="journal article" date="2020" name="Stud. Mycol.">
        <title>101 Dothideomycetes genomes: a test case for predicting lifestyles and emergence of pathogens.</title>
        <authorList>
            <person name="Haridas S."/>
            <person name="Albert R."/>
            <person name="Binder M."/>
            <person name="Bloem J."/>
            <person name="Labutti K."/>
            <person name="Salamov A."/>
            <person name="Andreopoulos B."/>
            <person name="Baker S."/>
            <person name="Barry K."/>
            <person name="Bills G."/>
            <person name="Bluhm B."/>
            <person name="Cannon C."/>
            <person name="Castanera R."/>
            <person name="Culley D."/>
            <person name="Daum C."/>
            <person name="Ezra D."/>
            <person name="Gonzalez J."/>
            <person name="Henrissat B."/>
            <person name="Kuo A."/>
            <person name="Liang C."/>
            <person name="Lipzen A."/>
            <person name="Lutzoni F."/>
            <person name="Magnuson J."/>
            <person name="Mondo S."/>
            <person name="Nolan M."/>
            <person name="Ohm R."/>
            <person name="Pangilinan J."/>
            <person name="Park H.-J."/>
            <person name="Ramirez L."/>
            <person name="Alfaro M."/>
            <person name="Sun H."/>
            <person name="Tritt A."/>
            <person name="Yoshinaga Y."/>
            <person name="Zwiers L.-H."/>
            <person name="Turgeon B."/>
            <person name="Goodwin S."/>
            <person name="Spatafora J."/>
            <person name="Crous P."/>
            <person name="Grigoriev I."/>
        </authorList>
    </citation>
    <scope>NUCLEOTIDE SEQUENCE</scope>
    <source>
        <strain evidence="4">CBS 113979</strain>
    </source>
</reference>
<dbReference type="PANTHER" id="PTHR46652">
    <property type="entry name" value="LEUCINE-RICH REPEAT AND IQ DOMAIN-CONTAINING PROTEIN 1-RELATED"/>
    <property type="match status" value="1"/>
</dbReference>
<keyword evidence="2" id="KW-0677">Repeat</keyword>
<sequence length="362" mass="40403">MVAAISPTDTPEPPSHSPPRSSTGWDGKLRVERRPVIVNPEALSDPEYSDEEAPPVEQIDADEDLLDGVPEDEDQIDLVHCRISSIPALRLERFKQVERLCLRQNSISSIDFPSSLGPSLDELDLYDNLISHIKGLDDLTSLTSLDLSFNKIKHIKRVSHLTQLKDLYFVQNKIQTISGLEGLSNLTNLELAANRIRDIENLETLTALEQLWLGKNKITEIKGLKTLTNLTILSIQSNRLTSITGLCTLTNLTELHISHNQLTSLSGLENNTALRVIDISNNPISSLAGLGPLKVLEELWASYCLVEDFAEVERELGDKEELNTVYFEGSPLQTKGPVLYRNKVRLALPRVRQIDATFVKVD</sequence>
<evidence type="ECO:0000256" key="2">
    <source>
        <dbReference type="ARBA" id="ARBA00022737"/>
    </source>
</evidence>
<keyword evidence="5" id="KW-1185">Reference proteome</keyword>
<dbReference type="AlphaFoldDB" id="A0A6G1GQR4"/>
<evidence type="ECO:0000313" key="5">
    <source>
        <dbReference type="Proteomes" id="UP000800041"/>
    </source>
</evidence>
<dbReference type="SUPFAM" id="SSF52058">
    <property type="entry name" value="L domain-like"/>
    <property type="match status" value="1"/>
</dbReference>
<accession>A0A6G1GQR4</accession>
<dbReference type="PANTHER" id="PTHR46652:SF3">
    <property type="entry name" value="LEUCINE-RICH REPEAT-CONTAINING PROTEIN 9"/>
    <property type="match status" value="1"/>
</dbReference>
<dbReference type="InterPro" id="IPR003591">
    <property type="entry name" value="Leu-rich_rpt_typical-subtyp"/>
</dbReference>
<dbReference type="SMART" id="SM00365">
    <property type="entry name" value="LRR_SD22"/>
    <property type="match status" value="9"/>
</dbReference>
<dbReference type="InterPro" id="IPR050836">
    <property type="entry name" value="SDS22/Internalin_LRR"/>
</dbReference>
<gene>
    <name evidence="4" type="ORF">K402DRAFT_397028</name>
</gene>
<dbReference type="Proteomes" id="UP000800041">
    <property type="component" value="Unassembled WGS sequence"/>
</dbReference>
<dbReference type="EMBL" id="ML977178">
    <property type="protein sequence ID" value="KAF1983107.1"/>
    <property type="molecule type" value="Genomic_DNA"/>
</dbReference>
<dbReference type="FunFam" id="3.80.10.10:FF:000446">
    <property type="entry name" value="Protein phosphatase 1 regulatory subunit SDS22"/>
    <property type="match status" value="1"/>
</dbReference>